<proteinExistence type="predicted"/>
<name>A0ACC1SZB8_9HYPO</name>
<organism evidence="1 2">
    <name type="scientific">Fusarium decemcellulare</name>
    <dbReference type="NCBI Taxonomy" id="57161"/>
    <lineage>
        <taxon>Eukaryota</taxon>
        <taxon>Fungi</taxon>
        <taxon>Dikarya</taxon>
        <taxon>Ascomycota</taxon>
        <taxon>Pezizomycotina</taxon>
        <taxon>Sordariomycetes</taxon>
        <taxon>Hypocreomycetidae</taxon>
        <taxon>Hypocreales</taxon>
        <taxon>Nectriaceae</taxon>
        <taxon>Fusarium</taxon>
        <taxon>Fusarium decemcellulare species complex</taxon>
    </lineage>
</organism>
<reference evidence="1" key="1">
    <citation type="submission" date="2022-08" db="EMBL/GenBank/DDBJ databases">
        <title>Genome Sequence of Fusarium decemcellulare.</title>
        <authorList>
            <person name="Buettner E."/>
        </authorList>
    </citation>
    <scope>NUCLEOTIDE SEQUENCE</scope>
    <source>
        <strain evidence="1">Babe19</strain>
    </source>
</reference>
<gene>
    <name evidence="1" type="ORF">NM208_g684</name>
</gene>
<evidence type="ECO:0000313" key="2">
    <source>
        <dbReference type="Proteomes" id="UP001148629"/>
    </source>
</evidence>
<sequence length="842" mass="93348">MELLDALASAATLAQLSSKGLGFLLDITEIQGQFSELCDEITFIERTVQEIMNGHGRAVGEKLAVETNRQGFIRQVIETLKDIATDLAKIKRKCERQAASNSNSLEARKRTWITQSGKIANLLQKAQKAKSNLQLALHSDTLQYSGEIVEQQNQIVKQHIQMGERMAAIERLLTSLNEFQPEIRGFMVSMESRLPRVPQPEDLARVQELDSMNDKDPPPNHSVAQDSRAAFRASEAHAGLGSCWELGKSGIVSPRREVCGSLGAYAAKRRTCTSSGSHLKDHGVLPRSDSLWGILEQPVENFQMVMCQGTVVFPDDRRQDGGGIIDHIISLKAYEILEVLLQKWVNILPRQGLSRGDAFALTRSLFFTTGNGLGEQGARIWRRVAPFVVDGLDPETTVLHEAARRGVGMEEAFEELGSAALHLIDELDSSGMAPLHAAVLCRNVDAVQALLDAGADVNCKEGIREWTPLMEAISINETACVRALLNSGSCSIEEQANNGSTALHWAAHFGHLDSVRLLLRAGARASSRNFGGRTPLHILVKSVYADPDTMEAIARLLLQAKDVDIDAQDNSGWTPAWMTVREGKAAPLPWLIKAGASIAMVDNQSQTLLHHLACYSCLDVLDIVLSQDLPFIDTEIRDQWGHTAWDWFVFCNYAETWKLGYFFRPNSATRSAFVKLYQSIRDRSLRHDISNLQQAQEALLIDDAYTARVHLTSLSKHKADCHNHDSAAFYRAIEKSIQADGRDGGMAAIEEELQELKDRLNTSPWDQHSRYDYLAPVAQWPSRAMDQINFGQMDNMFPPSPAFFGLGITLPLPQPPDLTHQSLIRNGIRVLSATKVPSKFQN</sequence>
<dbReference type="Proteomes" id="UP001148629">
    <property type="component" value="Unassembled WGS sequence"/>
</dbReference>
<accession>A0ACC1SZB8</accession>
<keyword evidence="2" id="KW-1185">Reference proteome</keyword>
<evidence type="ECO:0000313" key="1">
    <source>
        <dbReference type="EMBL" id="KAJ3549090.1"/>
    </source>
</evidence>
<protein>
    <submittedName>
        <fullName evidence="1">Uncharacterized protein</fullName>
    </submittedName>
</protein>
<dbReference type="EMBL" id="JANRMS010000031">
    <property type="protein sequence ID" value="KAJ3549090.1"/>
    <property type="molecule type" value="Genomic_DNA"/>
</dbReference>
<comment type="caution">
    <text evidence="1">The sequence shown here is derived from an EMBL/GenBank/DDBJ whole genome shotgun (WGS) entry which is preliminary data.</text>
</comment>